<dbReference type="InterPro" id="IPR043502">
    <property type="entry name" value="DNA/RNA_pol_sf"/>
</dbReference>
<protein>
    <submittedName>
        <fullName evidence="1">Protease, Reverse transcriptase, ribonuclease H, integrase</fullName>
    </submittedName>
</protein>
<sequence>MDSGLHFPSQAQAKLAPLIPKSALVWVDDEILFAPTLPEFLGTLRVFFCIDQEANFKHNAAKSSLFELAIKRCGRHISSDGNRHDPERVNALAELPLPSTIAELQYFVCVTCWLSDSLPDYSRIIAPL</sequence>
<dbReference type="GO" id="GO:0008233">
    <property type="term" value="F:peptidase activity"/>
    <property type="evidence" value="ECO:0007669"/>
    <property type="project" value="UniProtKB-KW"/>
</dbReference>
<dbReference type="OrthoDB" id="95426at2759"/>
<dbReference type="GO" id="GO:0006508">
    <property type="term" value="P:proteolysis"/>
    <property type="evidence" value="ECO:0007669"/>
    <property type="project" value="UniProtKB-KW"/>
</dbReference>
<proteinExistence type="predicted"/>
<accession>A0A225WWN3</accession>
<comment type="caution">
    <text evidence="1">The sequence shown here is derived from an EMBL/GenBank/DDBJ whole genome shotgun (WGS) entry which is preliminary data.</text>
</comment>
<dbReference type="PANTHER" id="PTHR33064">
    <property type="entry name" value="POL PROTEIN"/>
    <property type="match status" value="1"/>
</dbReference>
<dbReference type="SUPFAM" id="SSF56672">
    <property type="entry name" value="DNA/RNA polymerases"/>
    <property type="match status" value="1"/>
</dbReference>
<dbReference type="EMBL" id="NBNE01000243">
    <property type="protein sequence ID" value="OWZ21250.1"/>
    <property type="molecule type" value="Genomic_DNA"/>
</dbReference>
<evidence type="ECO:0000313" key="1">
    <source>
        <dbReference type="EMBL" id="OWZ21250.1"/>
    </source>
</evidence>
<keyword evidence="1" id="KW-0695">RNA-directed DNA polymerase</keyword>
<name>A0A225WWN3_9STRA</name>
<keyword evidence="2" id="KW-1185">Reference proteome</keyword>
<dbReference type="PANTHER" id="PTHR33064:SF37">
    <property type="entry name" value="RIBONUCLEASE H"/>
    <property type="match status" value="1"/>
</dbReference>
<dbReference type="AlphaFoldDB" id="A0A225WWN3"/>
<gene>
    <name evidence="1" type="ORF">PHMEG_0004229</name>
</gene>
<keyword evidence="1" id="KW-0378">Hydrolase</keyword>
<keyword evidence="1" id="KW-0548">Nucleotidyltransferase</keyword>
<dbReference type="InterPro" id="IPR051320">
    <property type="entry name" value="Viral_Replic_Matur_Polypro"/>
</dbReference>
<dbReference type="GO" id="GO:0003964">
    <property type="term" value="F:RNA-directed DNA polymerase activity"/>
    <property type="evidence" value="ECO:0007669"/>
    <property type="project" value="UniProtKB-KW"/>
</dbReference>
<organism evidence="1 2">
    <name type="scientific">Phytophthora megakarya</name>
    <dbReference type="NCBI Taxonomy" id="4795"/>
    <lineage>
        <taxon>Eukaryota</taxon>
        <taxon>Sar</taxon>
        <taxon>Stramenopiles</taxon>
        <taxon>Oomycota</taxon>
        <taxon>Peronosporomycetes</taxon>
        <taxon>Peronosporales</taxon>
        <taxon>Peronosporaceae</taxon>
        <taxon>Phytophthora</taxon>
    </lineage>
</organism>
<keyword evidence="1" id="KW-0808">Transferase</keyword>
<reference evidence="2" key="1">
    <citation type="submission" date="2017-03" db="EMBL/GenBank/DDBJ databases">
        <title>Phytopthora megakarya and P. palmivora, two closely related causual agents of cacao black pod achieved similar genome size and gene model numbers by different mechanisms.</title>
        <authorList>
            <person name="Ali S."/>
            <person name="Shao J."/>
            <person name="Larry D.J."/>
            <person name="Kronmiller B."/>
            <person name="Shen D."/>
            <person name="Strem M.D."/>
            <person name="Melnick R.L."/>
            <person name="Guiltinan M.J."/>
            <person name="Tyler B.M."/>
            <person name="Meinhardt L.W."/>
            <person name="Bailey B.A."/>
        </authorList>
    </citation>
    <scope>NUCLEOTIDE SEQUENCE [LARGE SCALE GENOMIC DNA]</scope>
    <source>
        <strain evidence="2">zdho120</strain>
    </source>
</reference>
<keyword evidence="1" id="KW-0645">Protease</keyword>
<evidence type="ECO:0000313" key="2">
    <source>
        <dbReference type="Proteomes" id="UP000198211"/>
    </source>
</evidence>
<dbReference type="Proteomes" id="UP000198211">
    <property type="component" value="Unassembled WGS sequence"/>
</dbReference>